<dbReference type="EMBL" id="JARAKH010004473">
    <property type="protein sequence ID" value="KAK8372092.1"/>
    <property type="molecule type" value="Genomic_DNA"/>
</dbReference>
<proteinExistence type="predicted"/>
<protein>
    <submittedName>
        <fullName evidence="2">Uncharacterized protein</fullName>
    </submittedName>
</protein>
<feature type="signal peptide" evidence="1">
    <location>
        <begin position="1"/>
        <end position="22"/>
    </location>
</feature>
<feature type="non-terminal residue" evidence="2">
    <location>
        <position position="1"/>
    </location>
</feature>
<gene>
    <name evidence="2" type="ORF">O3P69_016175</name>
</gene>
<evidence type="ECO:0000313" key="3">
    <source>
        <dbReference type="Proteomes" id="UP001487740"/>
    </source>
</evidence>
<dbReference type="Proteomes" id="UP001487740">
    <property type="component" value="Unassembled WGS sequence"/>
</dbReference>
<keyword evidence="1" id="KW-0732">Signal</keyword>
<evidence type="ECO:0000313" key="2">
    <source>
        <dbReference type="EMBL" id="KAK8372092.1"/>
    </source>
</evidence>
<name>A0AAW0SB57_SCYPA</name>
<comment type="caution">
    <text evidence="2">The sequence shown here is derived from an EMBL/GenBank/DDBJ whole genome shotgun (WGS) entry which is preliminary data.</text>
</comment>
<feature type="non-terminal residue" evidence="2">
    <location>
        <position position="88"/>
    </location>
</feature>
<evidence type="ECO:0000256" key="1">
    <source>
        <dbReference type="SAM" id="SignalP"/>
    </source>
</evidence>
<organism evidence="2 3">
    <name type="scientific">Scylla paramamosain</name>
    <name type="common">Mud crab</name>
    <dbReference type="NCBI Taxonomy" id="85552"/>
    <lineage>
        <taxon>Eukaryota</taxon>
        <taxon>Metazoa</taxon>
        <taxon>Ecdysozoa</taxon>
        <taxon>Arthropoda</taxon>
        <taxon>Crustacea</taxon>
        <taxon>Multicrustacea</taxon>
        <taxon>Malacostraca</taxon>
        <taxon>Eumalacostraca</taxon>
        <taxon>Eucarida</taxon>
        <taxon>Decapoda</taxon>
        <taxon>Pleocyemata</taxon>
        <taxon>Brachyura</taxon>
        <taxon>Eubrachyura</taxon>
        <taxon>Portunoidea</taxon>
        <taxon>Portunidae</taxon>
        <taxon>Portuninae</taxon>
        <taxon>Scylla</taxon>
    </lineage>
</organism>
<sequence>GKATTPSAWVLVPPCTLRRLWSTWLLKSLSLPAMPPVTTRRLASSHVTCSWPSATTRNLTSSSPGHHCTGVACCPNIQAVLLPKKTEK</sequence>
<reference evidence="2 3" key="1">
    <citation type="submission" date="2023-03" db="EMBL/GenBank/DDBJ databases">
        <title>High-quality genome of Scylla paramamosain provides insights in environmental adaptation.</title>
        <authorList>
            <person name="Zhang L."/>
        </authorList>
    </citation>
    <scope>NUCLEOTIDE SEQUENCE [LARGE SCALE GENOMIC DNA]</scope>
    <source>
        <strain evidence="2">LZ_2023a</strain>
        <tissue evidence="2">Muscle</tissue>
    </source>
</reference>
<accession>A0AAW0SB57</accession>
<dbReference type="AlphaFoldDB" id="A0AAW0SB57"/>
<keyword evidence="3" id="KW-1185">Reference proteome</keyword>
<feature type="chain" id="PRO_5043564592" evidence="1">
    <location>
        <begin position="23"/>
        <end position="88"/>
    </location>
</feature>